<feature type="transmembrane region" description="Helical" evidence="2">
    <location>
        <begin position="45"/>
        <end position="70"/>
    </location>
</feature>
<proteinExistence type="predicted"/>
<evidence type="ECO:0000313" key="4">
    <source>
        <dbReference type="Proteomes" id="UP000434172"/>
    </source>
</evidence>
<protein>
    <submittedName>
        <fullName evidence="3">Uncharacterized protein</fullName>
    </submittedName>
</protein>
<keyword evidence="2" id="KW-1133">Transmembrane helix</keyword>
<evidence type="ECO:0000313" key="3">
    <source>
        <dbReference type="EMBL" id="KAF0316193.1"/>
    </source>
</evidence>
<feature type="region of interest" description="Disordered" evidence="1">
    <location>
        <begin position="216"/>
        <end position="257"/>
    </location>
</feature>
<comment type="caution">
    <text evidence="3">The sequence shown here is derived from an EMBL/GenBank/DDBJ whole genome shotgun (WGS) entry which is preliminary data.</text>
</comment>
<feature type="transmembrane region" description="Helical" evidence="2">
    <location>
        <begin position="76"/>
        <end position="95"/>
    </location>
</feature>
<feature type="transmembrane region" description="Helical" evidence="2">
    <location>
        <begin position="107"/>
        <end position="128"/>
    </location>
</feature>
<sequence>MSSPAHQSQYGLQGYQPYEHQGHQRVIPYSKPWHIAKIVMRCSDIVFSLIVIGISAYVLTIAFSGGAFYVMSWLPAAVAIIWDTAELITICARGGRRGIHPGAHVGLHLIFWLCFAAAVGLQGTYIYFRDVDDYYYSYSSRRQSFFRTKVVPMQNTITAFTALLLINHFILFVRACVETNQRNSRPPVFMVPVNAPPPMQSQAVAGSYVPYPHQPQQAYIPAQQQDKGEQAAASNPSNAGQYVPPGPDGTYYGPASR</sequence>
<organism evidence="3 4">
    <name type="scientific">Colletotrichum asianum</name>
    <dbReference type="NCBI Taxonomy" id="702518"/>
    <lineage>
        <taxon>Eukaryota</taxon>
        <taxon>Fungi</taxon>
        <taxon>Dikarya</taxon>
        <taxon>Ascomycota</taxon>
        <taxon>Pezizomycotina</taxon>
        <taxon>Sordariomycetes</taxon>
        <taxon>Hypocreomycetidae</taxon>
        <taxon>Glomerellales</taxon>
        <taxon>Glomerellaceae</taxon>
        <taxon>Colletotrichum</taxon>
        <taxon>Colletotrichum gloeosporioides species complex</taxon>
    </lineage>
</organism>
<evidence type="ECO:0000256" key="2">
    <source>
        <dbReference type="SAM" id="Phobius"/>
    </source>
</evidence>
<keyword evidence="2" id="KW-0472">Membrane</keyword>
<keyword evidence="2" id="KW-0812">Transmembrane</keyword>
<dbReference type="AlphaFoldDB" id="A0A8H3ZEJ9"/>
<keyword evidence="4" id="KW-1185">Reference proteome</keyword>
<dbReference type="EMBL" id="WOWK01000168">
    <property type="protein sequence ID" value="KAF0316193.1"/>
    <property type="molecule type" value="Genomic_DNA"/>
</dbReference>
<gene>
    <name evidence="3" type="ORF">GQ607_016562</name>
</gene>
<accession>A0A8H3ZEJ9</accession>
<feature type="transmembrane region" description="Helical" evidence="2">
    <location>
        <begin position="157"/>
        <end position="177"/>
    </location>
</feature>
<name>A0A8H3ZEJ9_9PEZI</name>
<feature type="compositionally biased region" description="Low complexity" evidence="1">
    <location>
        <begin position="216"/>
        <end position="225"/>
    </location>
</feature>
<reference evidence="3 4" key="1">
    <citation type="submission" date="2019-12" db="EMBL/GenBank/DDBJ databases">
        <title>A genome sequence resource for the geographically widespread anthracnose pathogen Colletotrichum asianum.</title>
        <authorList>
            <person name="Meng Y."/>
        </authorList>
    </citation>
    <scope>NUCLEOTIDE SEQUENCE [LARGE SCALE GENOMIC DNA]</scope>
    <source>
        <strain evidence="3 4">ICMP 18580</strain>
    </source>
</reference>
<evidence type="ECO:0000256" key="1">
    <source>
        <dbReference type="SAM" id="MobiDB-lite"/>
    </source>
</evidence>
<dbReference type="Proteomes" id="UP000434172">
    <property type="component" value="Unassembled WGS sequence"/>
</dbReference>
<dbReference type="OrthoDB" id="5279542at2759"/>